<evidence type="ECO:0000256" key="13">
    <source>
        <dbReference type="SAM" id="SignalP"/>
    </source>
</evidence>
<dbReference type="OrthoDB" id="190835at2759"/>
<dbReference type="SUPFAM" id="SSF48726">
    <property type="entry name" value="Immunoglobulin"/>
    <property type="match status" value="2"/>
</dbReference>
<dbReference type="SMART" id="SM00409">
    <property type="entry name" value="IG"/>
    <property type="match status" value="2"/>
</dbReference>
<keyword evidence="10" id="KW-0393">Immunoglobulin domain</keyword>
<feature type="domain" description="Ig-like" evidence="14">
    <location>
        <begin position="18"/>
        <end position="134"/>
    </location>
</feature>
<dbReference type="GeneID" id="115547232"/>
<dbReference type="SMART" id="SM00406">
    <property type="entry name" value="IGv"/>
    <property type="match status" value="1"/>
</dbReference>
<evidence type="ECO:0000256" key="8">
    <source>
        <dbReference type="ARBA" id="ARBA00023157"/>
    </source>
</evidence>
<feature type="transmembrane region" description="Helical" evidence="12">
    <location>
        <begin position="235"/>
        <end position="258"/>
    </location>
</feature>
<evidence type="ECO:0000256" key="6">
    <source>
        <dbReference type="ARBA" id="ARBA00022989"/>
    </source>
</evidence>
<dbReference type="Pfam" id="PF07686">
    <property type="entry name" value="V-set"/>
    <property type="match status" value="1"/>
</dbReference>
<evidence type="ECO:0000256" key="4">
    <source>
        <dbReference type="ARBA" id="ARBA00022729"/>
    </source>
</evidence>
<evidence type="ECO:0000256" key="1">
    <source>
        <dbReference type="ARBA" id="ARBA00004479"/>
    </source>
</evidence>
<evidence type="ECO:0000256" key="5">
    <source>
        <dbReference type="ARBA" id="ARBA00022737"/>
    </source>
</evidence>
<dbReference type="Gene3D" id="2.60.40.10">
    <property type="entry name" value="Immunoglobulins"/>
    <property type="match status" value="2"/>
</dbReference>
<keyword evidence="4 13" id="KW-0732">Signal</keyword>
<accession>A0A8C4ZQN1</accession>
<keyword evidence="7 12" id="KW-0472">Membrane</keyword>
<dbReference type="InterPro" id="IPR036179">
    <property type="entry name" value="Ig-like_dom_sf"/>
</dbReference>
<keyword evidence="9" id="KW-0325">Glycoprotein</keyword>
<keyword evidence="8" id="KW-1015">Disulfide bond</keyword>
<dbReference type="InterPro" id="IPR003599">
    <property type="entry name" value="Ig_sub"/>
</dbReference>
<dbReference type="GO" id="GO:0005886">
    <property type="term" value="C:plasma membrane"/>
    <property type="evidence" value="ECO:0007669"/>
    <property type="project" value="InterPro"/>
</dbReference>
<evidence type="ECO:0000256" key="12">
    <source>
        <dbReference type="SAM" id="Phobius"/>
    </source>
</evidence>
<dbReference type="GeneTree" id="ENSGT00940000160507"/>
<dbReference type="InterPro" id="IPR013783">
    <property type="entry name" value="Ig-like_fold"/>
</dbReference>
<reference evidence="15" key="1">
    <citation type="submission" date="2025-08" db="UniProtKB">
        <authorList>
            <consortium name="Ensembl"/>
        </authorList>
    </citation>
    <scope>IDENTIFICATION</scope>
</reference>
<evidence type="ECO:0000256" key="10">
    <source>
        <dbReference type="ARBA" id="ARBA00023319"/>
    </source>
</evidence>
<comment type="subcellular location">
    <subcellularLocation>
        <location evidence="1">Membrane</location>
        <topology evidence="1">Single-pass type I membrane protein</topology>
    </subcellularLocation>
</comment>
<dbReference type="Pfam" id="PF13927">
    <property type="entry name" value="Ig_3"/>
    <property type="match status" value="1"/>
</dbReference>
<dbReference type="GO" id="GO:0030277">
    <property type="term" value="P:maintenance of gastrointestinal epithelium"/>
    <property type="evidence" value="ECO:0007669"/>
    <property type="project" value="InterPro"/>
</dbReference>
<evidence type="ECO:0000259" key="14">
    <source>
        <dbReference type="PROSITE" id="PS50835"/>
    </source>
</evidence>
<evidence type="ECO:0000313" key="16">
    <source>
        <dbReference type="Proteomes" id="UP000694546"/>
    </source>
</evidence>
<dbReference type="Ensembl" id="ENSGMOT00000019002.2">
    <property type="protein sequence ID" value="ENSGMOP00000018547.2"/>
    <property type="gene ID" value="ENSGMOG00000017259.2"/>
</dbReference>
<feature type="compositionally biased region" description="Polar residues" evidence="11">
    <location>
        <begin position="287"/>
        <end position="298"/>
    </location>
</feature>
<dbReference type="InterPro" id="IPR013106">
    <property type="entry name" value="Ig_V-set"/>
</dbReference>
<dbReference type="PROSITE" id="PS50835">
    <property type="entry name" value="IG_LIKE"/>
    <property type="match status" value="2"/>
</dbReference>
<evidence type="ECO:0000256" key="2">
    <source>
        <dbReference type="ARBA" id="ARBA00017514"/>
    </source>
</evidence>
<dbReference type="InterPro" id="IPR007110">
    <property type="entry name" value="Ig-like_dom"/>
</dbReference>
<dbReference type="GO" id="GO:0003382">
    <property type="term" value="P:epithelial cell morphogenesis"/>
    <property type="evidence" value="ECO:0007669"/>
    <property type="project" value="InterPro"/>
</dbReference>
<evidence type="ECO:0000256" key="9">
    <source>
        <dbReference type="ARBA" id="ARBA00023180"/>
    </source>
</evidence>
<evidence type="ECO:0000256" key="11">
    <source>
        <dbReference type="SAM" id="MobiDB-lite"/>
    </source>
</evidence>
<feature type="signal peptide" evidence="13">
    <location>
        <begin position="1"/>
        <end position="19"/>
    </location>
</feature>
<dbReference type="AlphaFoldDB" id="A0A8C4ZQN1"/>
<gene>
    <name evidence="15" type="primary">vsig1</name>
</gene>
<evidence type="ECO:0000313" key="15">
    <source>
        <dbReference type="Ensembl" id="ENSGMOP00000018547.2"/>
    </source>
</evidence>
<feature type="region of interest" description="Disordered" evidence="11">
    <location>
        <begin position="272"/>
        <end position="310"/>
    </location>
</feature>
<dbReference type="InterPro" id="IPR000920">
    <property type="entry name" value="Myelin_P0-rel"/>
</dbReference>
<keyword evidence="16" id="KW-1185">Reference proteome</keyword>
<dbReference type="PANTHER" id="PTHR44974:SF1">
    <property type="entry name" value="V-SET AND IMMUNOGLOBULIN DOMAIN-CONTAINING PROTEIN 1"/>
    <property type="match status" value="1"/>
</dbReference>
<feature type="compositionally biased region" description="Basic and acidic residues" evidence="11">
    <location>
        <begin position="299"/>
        <end position="310"/>
    </location>
</feature>
<organism evidence="15 16">
    <name type="scientific">Gadus morhua</name>
    <name type="common">Atlantic cod</name>
    <dbReference type="NCBI Taxonomy" id="8049"/>
    <lineage>
        <taxon>Eukaryota</taxon>
        <taxon>Metazoa</taxon>
        <taxon>Chordata</taxon>
        <taxon>Craniata</taxon>
        <taxon>Vertebrata</taxon>
        <taxon>Euteleostomi</taxon>
        <taxon>Actinopterygii</taxon>
        <taxon>Neopterygii</taxon>
        <taxon>Teleostei</taxon>
        <taxon>Neoteleostei</taxon>
        <taxon>Acanthomorphata</taxon>
        <taxon>Zeiogadaria</taxon>
        <taxon>Gadariae</taxon>
        <taxon>Gadiformes</taxon>
        <taxon>Gadoidei</taxon>
        <taxon>Gadidae</taxon>
        <taxon>Gadus</taxon>
    </lineage>
</organism>
<feature type="chain" id="PRO_5047001663" description="V-set and immunoglobulin domain-containing protein 1" evidence="13">
    <location>
        <begin position="20"/>
        <end position="310"/>
    </location>
</feature>
<dbReference type="SMART" id="SM00408">
    <property type="entry name" value="IGc2"/>
    <property type="match status" value="2"/>
</dbReference>
<dbReference type="Proteomes" id="UP000694546">
    <property type="component" value="Chromosome 7"/>
</dbReference>
<keyword evidence="3 12" id="KW-0812">Transmembrane</keyword>
<evidence type="ECO:0000256" key="3">
    <source>
        <dbReference type="ARBA" id="ARBA00022692"/>
    </source>
</evidence>
<keyword evidence="5" id="KW-0677">Repeat</keyword>
<reference evidence="15" key="2">
    <citation type="submission" date="2025-09" db="UniProtKB">
        <authorList>
            <consortium name="Ensembl"/>
        </authorList>
    </citation>
    <scope>IDENTIFICATION</scope>
</reference>
<dbReference type="OMA" id="LGNSTCE"/>
<feature type="domain" description="Ig-like" evidence="14">
    <location>
        <begin position="140"/>
        <end position="228"/>
    </location>
</feature>
<sequence length="310" mass="33001">MAFVLTLAVLLSVTGCAELITVTSPQRYVNVTVGGSLLLQCSFISTTKETTNLVVMWNFVEKSSSSLKQIYYSQADQDVVPPEYKGRLSLPPSHGTGGNVSIGISNMQTADSGLYTCEVRNSPDIGGKTEASIVVQVLEPPSAPFCAVHGDVAVGHLVTLTCHSEKGSPPPTYTWVRLDQARARQPIMARVTPTGILEIRNISEFKFGEYQCTSTNAVGTSTCMVELSQEAEDGVIAGAVIGALLGCLLIALVVWFIAHQVKKHRYAAVKTPAAEMKGSSRPPPATSAVSMEMSSPSHDSTHGDDDEARA</sequence>
<dbReference type="PRINTS" id="PR00213">
    <property type="entry name" value="MYELINP0"/>
</dbReference>
<evidence type="ECO:0000256" key="7">
    <source>
        <dbReference type="ARBA" id="ARBA00023136"/>
    </source>
</evidence>
<protein>
    <recommendedName>
        <fullName evidence="2">V-set and immunoglobulin domain-containing protein 1</fullName>
    </recommendedName>
</protein>
<dbReference type="InterPro" id="IPR003598">
    <property type="entry name" value="Ig_sub2"/>
</dbReference>
<dbReference type="InterPro" id="IPR029861">
    <property type="entry name" value="VSIG1"/>
</dbReference>
<keyword evidence="6 12" id="KW-1133">Transmembrane helix</keyword>
<name>A0A8C4ZQN1_GADMO</name>
<dbReference type="PANTHER" id="PTHR44974">
    <property type="entry name" value="V-SET AND IMMUNOGLOBULIN DOMAIN-CONTAINING PROTEIN 1"/>
    <property type="match status" value="1"/>
</dbReference>
<dbReference type="RefSeq" id="XP_030217155.1">
    <property type="nucleotide sequence ID" value="XM_030361295.1"/>
</dbReference>
<proteinExistence type="predicted"/>